<evidence type="ECO:0000313" key="1">
    <source>
        <dbReference type="EMBL" id="GHB30923.1"/>
    </source>
</evidence>
<reference evidence="2" key="1">
    <citation type="journal article" date="2019" name="Int. J. Syst. Evol. Microbiol.">
        <title>The Global Catalogue of Microorganisms (GCM) 10K type strain sequencing project: providing services to taxonomists for standard genome sequencing and annotation.</title>
        <authorList>
            <consortium name="The Broad Institute Genomics Platform"/>
            <consortium name="The Broad Institute Genome Sequencing Center for Infectious Disease"/>
            <person name="Wu L."/>
            <person name="Ma J."/>
        </authorList>
    </citation>
    <scope>NUCLEOTIDE SEQUENCE [LARGE SCALE GENOMIC DNA]</scope>
    <source>
        <strain evidence="2">KCTC 32998</strain>
    </source>
</reference>
<proteinExistence type="predicted"/>
<comment type="caution">
    <text evidence="1">The sequence shown here is derived from an EMBL/GenBank/DDBJ whole genome shotgun (WGS) entry which is preliminary data.</text>
</comment>
<accession>A0ABQ3EDU7</accession>
<dbReference type="Proteomes" id="UP000646745">
    <property type="component" value="Unassembled WGS sequence"/>
</dbReference>
<keyword evidence="2" id="KW-1185">Reference proteome</keyword>
<protein>
    <submittedName>
        <fullName evidence="1">Uncharacterized protein</fullName>
    </submittedName>
</protein>
<dbReference type="EMBL" id="BMZI01000007">
    <property type="protein sequence ID" value="GHB30923.1"/>
    <property type="molecule type" value="Genomic_DNA"/>
</dbReference>
<name>A0ABQ3EDU7_9GAMM</name>
<evidence type="ECO:0000313" key="2">
    <source>
        <dbReference type="Proteomes" id="UP000646745"/>
    </source>
</evidence>
<organism evidence="1 2">
    <name type="scientific">Salinicola rhizosphaerae</name>
    <dbReference type="NCBI Taxonomy" id="1443141"/>
    <lineage>
        <taxon>Bacteria</taxon>
        <taxon>Pseudomonadati</taxon>
        <taxon>Pseudomonadota</taxon>
        <taxon>Gammaproteobacteria</taxon>
        <taxon>Oceanospirillales</taxon>
        <taxon>Halomonadaceae</taxon>
        <taxon>Salinicola</taxon>
    </lineage>
</organism>
<gene>
    <name evidence="1" type="ORF">GCM10009038_32180</name>
</gene>
<sequence length="134" mass="14904">MIEVDRETDLETIVGQESRLLAVVLDGNLALDADEFFRGCLFGDASRLNQEHERAGAAIHDRYFRRAELDIGVIDAQPGKGRHQVLDRTDFGTAVGQRRAEVRVGHAGGVRRNLDDRIKIGTHEDDARVGRRGT</sequence>